<feature type="transmembrane region" description="Helical" evidence="15">
    <location>
        <begin position="370"/>
        <end position="388"/>
    </location>
</feature>
<dbReference type="EMBL" id="HBIB01011680">
    <property type="protein sequence ID" value="CAE0245413.1"/>
    <property type="molecule type" value="Transcribed_RNA"/>
</dbReference>
<dbReference type="PANTHER" id="PTHR10877:SF183">
    <property type="entry name" value="AT14535P-RELATED"/>
    <property type="match status" value="1"/>
</dbReference>
<accession>A0A7S3D3H2</accession>
<evidence type="ECO:0000256" key="11">
    <source>
        <dbReference type="ARBA" id="ARBA00023329"/>
    </source>
</evidence>
<dbReference type="CDD" id="cd00051">
    <property type="entry name" value="EFh"/>
    <property type="match status" value="1"/>
</dbReference>
<dbReference type="AlphaFoldDB" id="A0A7S3D3H2"/>
<dbReference type="InterPro" id="IPR051223">
    <property type="entry name" value="Polycystin"/>
</dbReference>
<evidence type="ECO:0000256" key="10">
    <source>
        <dbReference type="ARBA" id="ARBA00023303"/>
    </source>
</evidence>
<evidence type="ECO:0000256" key="4">
    <source>
        <dbReference type="ARBA" id="ARBA00022673"/>
    </source>
</evidence>
<evidence type="ECO:0000256" key="6">
    <source>
        <dbReference type="ARBA" id="ARBA00022837"/>
    </source>
</evidence>
<dbReference type="InterPro" id="IPR018247">
    <property type="entry name" value="EF_Hand_1_Ca_BS"/>
</dbReference>
<evidence type="ECO:0000259" key="16">
    <source>
        <dbReference type="PROSITE" id="PS50222"/>
    </source>
</evidence>
<feature type="transmembrane region" description="Helical" evidence="15">
    <location>
        <begin position="117"/>
        <end position="134"/>
    </location>
</feature>
<reference evidence="17" key="1">
    <citation type="submission" date="2021-01" db="EMBL/GenBank/DDBJ databases">
        <authorList>
            <person name="Corre E."/>
            <person name="Pelletier E."/>
            <person name="Niang G."/>
            <person name="Scheremetjew M."/>
            <person name="Finn R."/>
            <person name="Kale V."/>
            <person name="Holt S."/>
            <person name="Cochrane G."/>
            <person name="Meng A."/>
            <person name="Brown T."/>
            <person name="Cohen L."/>
        </authorList>
    </citation>
    <scope>NUCLEOTIDE SEQUENCE</scope>
    <source>
        <strain evidence="17">NIES-2562</strain>
    </source>
</reference>
<keyword evidence="8 15" id="KW-0472">Membrane</keyword>
<dbReference type="GO" id="GO:0005886">
    <property type="term" value="C:plasma membrane"/>
    <property type="evidence" value="ECO:0007669"/>
    <property type="project" value="UniProtKB-SubCell"/>
</dbReference>
<keyword evidence="10 12" id="KW-0407">Ion channel</keyword>
<evidence type="ECO:0000313" key="17">
    <source>
        <dbReference type="EMBL" id="CAE0245413.1"/>
    </source>
</evidence>
<feature type="binding site" evidence="12">
    <location>
        <position position="673"/>
    </location>
    <ligand>
        <name>Ca(2+)</name>
        <dbReference type="ChEBI" id="CHEBI:29108"/>
        <label>2</label>
    </ligand>
</feature>
<feature type="binding site" evidence="12">
    <location>
        <position position="684"/>
    </location>
    <ligand>
        <name>Ca(2+)</name>
        <dbReference type="ChEBI" id="CHEBI:29108"/>
        <label>2</label>
    </ligand>
</feature>
<dbReference type="InterPro" id="IPR002048">
    <property type="entry name" value="EF_hand_dom"/>
</dbReference>
<feature type="region of interest" description="Disordered" evidence="14">
    <location>
        <begin position="1"/>
        <end position="108"/>
    </location>
</feature>
<dbReference type="GO" id="GO:0005509">
    <property type="term" value="F:calcium ion binding"/>
    <property type="evidence" value="ECO:0007669"/>
    <property type="project" value="InterPro"/>
</dbReference>
<evidence type="ECO:0000256" key="8">
    <source>
        <dbReference type="ARBA" id="ARBA00023136"/>
    </source>
</evidence>
<feature type="compositionally biased region" description="Polar residues" evidence="14">
    <location>
        <begin position="7"/>
        <end position="18"/>
    </location>
</feature>
<comment type="similarity">
    <text evidence="3">Belongs to the polycystin family.</text>
</comment>
<protein>
    <recommendedName>
        <fullName evidence="16">EF-hand domain-containing protein</fullName>
    </recommendedName>
</protein>
<evidence type="ECO:0000256" key="9">
    <source>
        <dbReference type="ARBA" id="ARBA00023180"/>
    </source>
</evidence>
<keyword evidence="5 15" id="KW-0812">Transmembrane</keyword>
<keyword evidence="6 12" id="KW-0106">Calcium</keyword>
<keyword evidence="12" id="KW-0479">Metal-binding</keyword>
<dbReference type="Gene3D" id="1.10.238.10">
    <property type="entry name" value="EF-hand"/>
    <property type="match status" value="1"/>
</dbReference>
<evidence type="ECO:0000256" key="3">
    <source>
        <dbReference type="ARBA" id="ARBA00007200"/>
    </source>
</evidence>
<feature type="binding site" evidence="12">
    <location>
        <position position="677"/>
    </location>
    <ligand>
        <name>Ca(2+)</name>
        <dbReference type="ChEBI" id="CHEBI:29108"/>
        <label>2</label>
    </ligand>
</feature>
<keyword evidence="12" id="KW-0406">Ion transport</keyword>
<feature type="transmembrane region" description="Helical" evidence="15">
    <location>
        <begin position="558"/>
        <end position="579"/>
    </location>
</feature>
<keyword evidence="12" id="KW-0109">Calcium transport</keyword>
<dbReference type="PROSITE" id="PS00018">
    <property type="entry name" value="EF_HAND_1"/>
    <property type="match status" value="2"/>
</dbReference>
<dbReference type="InterPro" id="IPR046791">
    <property type="entry name" value="Polycystin_dom"/>
</dbReference>
<evidence type="ECO:0000256" key="15">
    <source>
        <dbReference type="SAM" id="Phobius"/>
    </source>
</evidence>
<dbReference type="GO" id="GO:0005262">
    <property type="term" value="F:calcium channel activity"/>
    <property type="evidence" value="ECO:0007669"/>
    <property type="project" value="UniProtKB-KW"/>
</dbReference>
<evidence type="ECO:0000256" key="7">
    <source>
        <dbReference type="ARBA" id="ARBA00022989"/>
    </source>
</evidence>
<feature type="domain" description="EF-hand" evidence="16">
    <location>
        <begin position="623"/>
        <end position="658"/>
    </location>
</feature>
<feature type="transmembrane region" description="Helical" evidence="15">
    <location>
        <begin position="409"/>
        <end position="426"/>
    </location>
</feature>
<dbReference type="PANTHER" id="PTHR10877">
    <property type="entry name" value="POLYCYSTIN FAMILY MEMBER"/>
    <property type="match status" value="1"/>
</dbReference>
<feature type="compositionally biased region" description="Low complexity" evidence="14">
    <location>
        <begin position="786"/>
        <end position="801"/>
    </location>
</feature>
<feature type="transmembrane region" description="Helical" evidence="15">
    <location>
        <begin position="496"/>
        <end position="518"/>
    </location>
</feature>
<dbReference type="InterPro" id="IPR003915">
    <property type="entry name" value="PKD_2"/>
</dbReference>
<feature type="disulfide bond" evidence="13">
    <location>
        <begin position="220"/>
        <end position="232"/>
    </location>
</feature>
<dbReference type="PRINTS" id="PR01433">
    <property type="entry name" value="POLYCYSTIN2"/>
</dbReference>
<dbReference type="InterPro" id="IPR013122">
    <property type="entry name" value="PKD1_2_channel"/>
</dbReference>
<dbReference type="PROSITE" id="PS50222">
    <property type="entry name" value="EF_HAND_2"/>
    <property type="match status" value="1"/>
</dbReference>
<keyword evidence="9" id="KW-0325">Glycoprotein</keyword>
<keyword evidence="12" id="KW-0813">Transport</keyword>
<keyword evidence="11" id="KW-0968">Cytoplasmic vesicle</keyword>
<organism evidence="17">
    <name type="scientific">Palpitomonas bilix</name>
    <dbReference type="NCBI Taxonomy" id="652834"/>
    <lineage>
        <taxon>Eukaryota</taxon>
        <taxon>Eukaryota incertae sedis</taxon>
    </lineage>
</organism>
<comment type="subcellular location">
    <subcellularLocation>
        <location evidence="2">Cell membrane</location>
        <topology evidence="2">Multi-pass membrane protein</topology>
    </subcellularLocation>
    <subcellularLocation>
        <location evidence="1">Cytoplasmic vesicle</location>
    </subcellularLocation>
</comment>
<proteinExistence type="inferred from homology"/>
<evidence type="ECO:0000256" key="1">
    <source>
        <dbReference type="ARBA" id="ARBA00004541"/>
    </source>
</evidence>
<dbReference type="Gene3D" id="1.10.287.70">
    <property type="match status" value="1"/>
</dbReference>
<evidence type="ECO:0000256" key="12">
    <source>
        <dbReference type="PIRSR" id="PIRSR603915-1"/>
    </source>
</evidence>
<dbReference type="InterPro" id="IPR011992">
    <property type="entry name" value="EF-hand-dom_pair"/>
</dbReference>
<evidence type="ECO:0000256" key="14">
    <source>
        <dbReference type="SAM" id="MobiDB-lite"/>
    </source>
</evidence>
<dbReference type="GO" id="GO:0031410">
    <property type="term" value="C:cytoplasmic vesicle"/>
    <property type="evidence" value="ECO:0007669"/>
    <property type="project" value="UniProtKB-SubCell"/>
</dbReference>
<keyword evidence="7 15" id="KW-1133">Transmembrane helix</keyword>
<evidence type="ECO:0000256" key="13">
    <source>
        <dbReference type="PIRSR" id="PIRSR603915-2"/>
    </source>
</evidence>
<dbReference type="SUPFAM" id="SSF47473">
    <property type="entry name" value="EF-hand"/>
    <property type="match status" value="1"/>
</dbReference>
<sequence>MEGGTSQGVKSRTSSSAPQWAKKLASRNSQTRIAPATRVSRDSLGGANNKTLKERRSQTPTIVGGNYGKVEGPKSAQRGGSIMGTGTRPATAAVQEDEENSDTTELQKERRQTLNEMIVYVVFVSLFTIIIFLSRNNTMSFEYTQTLRDNLQIGNLFQGSVASIDTFWDYTEDVIVPLFATDALSNDSTFSYYQEGIFVHGNKLMGNISMRQLRVNGQPCRDVPGYDPSRSCFPEFKDSLSEKVFLKGDDSSPKQQSYPSAYVYQNASDLGEVRVAFQGGFSNYPGGGFIITLANEEDAKVKVLSLQAEKWVDMKTRAVFFDMVFYNDNLNMFCAVRLLFEFLPTGSVRPNPQFRTFVLNRYQWSSIRDYVVAILEFILVAFILKYIVEEIVEIAKGGIKPYLKQFWNFVDWTNLIVFGVVIGMRLRTTLEVIGFIADPSLFEAANLQTLGWYFDQEQTLNGVNALICWLKVFKYLKITRRMTQLSRTITKAIIDIAIFACVLLLFVLGYGVFGFMVFGTDNPEYMTMTVSIQTLFRAIFGDFDARAISQNDSLLGPIYLFSWIMIAVALLLNMFIAILTEAYMQVHNEDKERGSEVTIFDDIKKAMKKRYNALLKRNEEQIHAIQELKNRLEYGDEDNDGVLTRDELEKVVKDIDPQLLEGYTVDDLMQEVDMDGDNVLDATELARFRDFLEEKSRGFHEERKKLRTDYSALPKHGGGMGAAVVSLNEDLSDIPVRVQALQDDVKSLQQGIASLTSKVDALLTIAVNGGSTGGVGGVREDVQLHPSSSLSSPLVRGSSVRHPPNHNRHEEGKAKLQSSKYLVDLE</sequence>
<dbReference type="Pfam" id="PF20519">
    <property type="entry name" value="Polycystin_dom"/>
    <property type="match status" value="1"/>
</dbReference>
<keyword evidence="4 12" id="KW-0107">Calcium channel</keyword>
<feature type="binding site" evidence="12">
    <location>
        <position position="675"/>
    </location>
    <ligand>
        <name>Ca(2+)</name>
        <dbReference type="ChEBI" id="CHEBI:29108"/>
        <label>2</label>
    </ligand>
</feature>
<gene>
    <name evidence="17" type="ORF">PBIL07802_LOCUS7594</name>
</gene>
<name>A0A7S3D3H2_9EUKA</name>
<evidence type="ECO:0000256" key="2">
    <source>
        <dbReference type="ARBA" id="ARBA00004651"/>
    </source>
</evidence>
<dbReference type="Pfam" id="PF08016">
    <property type="entry name" value="PKD_channel"/>
    <property type="match status" value="1"/>
</dbReference>
<feature type="region of interest" description="Disordered" evidence="14">
    <location>
        <begin position="785"/>
        <end position="818"/>
    </location>
</feature>
<evidence type="ECO:0000256" key="5">
    <source>
        <dbReference type="ARBA" id="ARBA00022692"/>
    </source>
</evidence>